<name>W6M8G7_9GAMM</name>
<sequence length="272" mass="30794">MWRLQPKSLRGWAGLLMALSLISINTVQAENPDYQKAQWHPIHFQPQIANATNEQCLSCHQEILKDKPLEQSPAGVKTTDVLAWYQTLDTYQGDQDTMHRRHLVGPLATRLMDMKCSTCHQGSDPREAAPIPPVQTGATFTLRKKVDPNTCLMCHGNFNYKVMTGLPDHWSKSGELFGNNCLACHAAFRTNRHKVNFLKPEAIEVAGKESGDFCYGCHGGRQWYRINYPYPRHPWPGMTLETPEWAKGRPTESEARFLQYMKTPSQASGAPQ</sequence>
<dbReference type="EMBL" id="CBTJ020000080">
    <property type="protein sequence ID" value="CDI03897.1"/>
    <property type="molecule type" value="Genomic_DNA"/>
</dbReference>
<proteinExistence type="predicted"/>
<evidence type="ECO:0000256" key="1">
    <source>
        <dbReference type="SAM" id="SignalP"/>
    </source>
</evidence>
<reference evidence="2" key="1">
    <citation type="submission" date="2013-07" db="EMBL/GenBank/DDBJ databases">
        <authorList>
            <person name="McIlroy S."/>
        </authorList>
    </citation>
    <scope>NUCLEOTIDE SEQUENCE [LARGE SCALE GENOMIC DNA]</scope>
    <source>
        <strain evidence="2">Run_A_D11</strain>
    </source>
</reference>
<organism evidence="2 3">
    <name type="scientific">Candidatus Competibacter denitrificans Run_A_D11</name>
    <dbReference type="NCBI Taxonomy" id="1400863"/>
    <lineage>
        <taxon>Bacteria</taxon>
        <taxon>Pseudomonadati</taxon>
        <taxon>Pseudomonadota</taxon>
        <taxon>Gammaproteobacteria</taxon>
        <taxon>Candidatus Competibacteraceae</taxon>
        <taxon>Candidatus Competibacter</taxon>
    </lineage>
</organism>
<dbReference type="OrthoDB" id="9805828at2"/>
<accession>W6M8G7</accession>
<dbReference type="SUPFAM" id="SSF48695">
    <property type="entry name" value="Multiheme cytochromes"/>
    <property type="match status" value="1"/>
</dbReference>
<gene>
    <name evidence="2" type="ORF">BN873_70045</name>
</gene>
<dbReference type="STRING" id="1400863.BN873_70045"/>
<comment type="caution">
    <text evidence="2">The sequence shown here is derived from an EMBL/GenBank/DDBJ whole genome shotgun (WGS) entry which is preliminary data.</text>
</comment>
<dbReference type="Proteomes" id="UP000035760">
    <property type="component" value="Unassembled WGS sequence"/>
</dbReference>
<protein>
    <submittedName>
        <fullName evidence="2">Uncharacterized protein</fullName>
    </submittedName>
</protein>
<dbReference type="AlphaFoldDB" id="W6M8G7"/>
<keyword evidence="3" id="KW-1185">Reference proteome</keyword>
<dbReference type="InterPro" id="IPR036280">
    <property type="entry name" value="Multihaem_cyt_sf"/>
</dbReference>
<feature type="signal peptide" evidence="1">
    <location>
        <begin position="1"/>
        <end position="29"/>
    </location>
</feature>
<dbReference type="Gene3D" id="3.90.10.10">
    <property type="entry name" value="Cytochrome C3"/>
    <property type="match status" value="1"/>
</dbReference>
<reference evidence="2" key="2">
    <citation type="submission" date="2014-03" db="EMBL/GenBank/DDBJ databases">
        <title>Candidatus Competibacter-lineage genomes retrieved from metagenomes reveal functional metabolic diversity.</title>
        <authorList>
            <person name="McIlroy S.J."/>
            <person name="Albertsen M."/>
            <person name="Andresen E.K."/>
            <person name="Saunders A.M."/>
            <person name="Kristiansen R."/>
            <person name="Stokholm-Bjerregaard M."/>
            <person name="Nielsen K.L."/>
            <person name="Nielsen P.H."/>
        </authorList>
    </citation>
    <scope>NUCLEOTIDE SEQUENCE</scope>
    <source>
        <strain evidence="2">Run_A_D11</strain>
    </source>
</reference>
<dbReference type="RefSeq" id="WP_053085386.1">
    <property type="nucleotide sequence ID" value="NZ_CBTJ020000080.1"/>
</dbReference>
<feature type="chain" id="PRO_5004880042" evidence="1">
    <location>
        <begin position="30"/>
        <end position="272"/>
    </location>
</feature>
<keyword evidence="1" id="KW-0732">Signal</keyword>
<evidence type="ECO:0000313" key="3">
    <source>
        <dbReference type="Proteomes" id="UP000035760"/>
    </source>
</evidence>
<evidence type="ECO:0000313" key="2">
    <source>
        <dbReference type="EMBL" id="CDI03897.1"/>
    </source>
</evidence>